<gene>
    <name evidence="2" type="ORF">NDI76_03360</name>
</gene>
<name>A0ABU2GBB1_9EURY</name>
<organism evidence="2 3">
    <name type="scientific">Halogeometricum salsisoli</name>
    <dbReference type="NCBI Taxonomy" id="2950536"/>
    <lineage>
        <taxon>Archaea</taxon>
        <taxon>Methanobacteriati</taxon>
        <taxon>Methanobacteriota</taxon>
        <taxon>Stenosarchaea group</taxon>
        <taxon>Halobacteria</taxon>
        <taxon>Halobacteriales</taxon>
        <taxon>Haloferacaceae</taxon>
        <taxon>Halogeometricum</taxon>
    </lineage>
</organism>
<feature type="transmembrane region" description="Helical" evidence="1">
    <location>
        <begin position="71"/>
        <end position="91"/>
    </location>
</feature>
<evidence type="ECO:0000313" key="3">
    <source>
        <dbReference type="Proteomes" id="UP001257060"/>
    </source>
</evidence>
<protein>
    <recommendedName>
        <fullName evidence="4">MarR family transcriptional regulator</fullName>
    </recommendedName>
</protein>
<keyword evidence="1" id="KW-1133">Transmembrane helix</keyword>
<dbReference type="Gene3D" id="1.10.10.10">
    <property type="entry name" value="Winged helix-like DNA-binding domain superfamily/Winged helix DNA-binding domain"/>
    <property type="match status" value="1"/>
</dbReference>
<feature type="transmembrane region" description="Helical" evidence="1">
    <location>
        <begin position="34"/>
        <end position="51"/>
    </location>
</feature>
<dbReference type="Proteomes" id="UP001257060">
    <property type="component" value="Unassembled WGS sequence"/>
</dbReference>
<evidence type="ECO:0000313" key="2">
    <source>
        <dbReference type="EMBL" id="MDS0297771.1"/>
    </source>
</evidence>
<dbReference type="InterPro" id="IPR036388">
    <property type="entry name" value="WH-like_DNA-bd_sf"/>
</dbReference>
<sequence length="333" mass="38101">MKKQLRRYWHYPRNLKEVGQQLRRSRHYIWSRKGVLLGYSVLILSLLLTVAEIQGRINLVPAEPNSELTQVAQIVGAFGSIALSFSLLVLYGRQTRILEQQYQPYLTAEIDSRSPVTAQFVVRNSGSDFAYDIRADWNIAGDKRIWEVPSLGPGDTAGFPIVIDDDNRWILNTSQIIDYLEENEDSSRVEYNIRCEDQFRIPRSFTGEVNINSLKKRQESNEIWDTDPLDSLANSASSIEASIDSIASDIDDRRDEEEWMDRLSKDRAIVSLVQELGEVDMDVLTRILKTQKGSLEYRLSELEAAGYLEYNKEQGTVVKATESGENYELTDFT</sequence>
<evidence type="ECO:0008006" key="4">
    <source>
        <dbReference type="Google" id="ProtNLM"/>
    </source>
</evidence>
<dbReference type="RefSeq" id="WP_310922599.1">
    <property type="nucleotide sequence ID" value="NZ_JAMQOP010000001.1"/>
</dbReference>
<dbReference type="EMBL" id="JAMQOP010000001">
    <property type="protein sequence ID" value="MDS0297771.1"/>
    <property type="molecule type" value="Genomic_DNA"/>
</dbReference>
<keyword evidence="1" id="KW-0472">Membrane</keyword>
<accession>A0ABU2GBB1</accession>
<keyword evidence="1" id="KW-0812">Transmembrane</keyword>
<evidence type="ECO:0000256" key="1">
    <source>
        <dbReference type="SAM" id="Phobius"/>
    </source>
</evidence>
<proteinExistence type="predicted"/>
<comment type="caution">
    <text evidence="2">The sequence shown here is derived from an EMBL/GenBank/DDBJ whole genome shotgun (WGS) entry which is preliminary data.</text>
</comment>
<keyword evidence="3" id="KW-1185">Reference proteome</keyword>
<reference evidence="2 3" key="1">
    <citation type="submission" date="2022-06" db="EMBL/GenBank/DDBJ databases">
        <title>Halogeometricum sp. a new haloarchaeum isolate from saline soil.</title>
        <authorList>
            <person name="Strakova D."/>
            <person name="Galisteo C."/>
            <person name="Sanchez-Porro C."/>
            <person name="Ventosa A."/>
        </authorList>
    </citation>
    <scope>NUCLEOTIDE SEQUENCE [LARGE SCALE GENOMIC DNA]</scope>
    <source>
        <strain evidence="2 3">S1BR25-6</strain>
    </source>
</reference>